<dbReference type="InterPro" id="IPR036291">
    <property type="entry name" value="NAD(P)-bd_dom_sf"/>
</dbReference>
<dbReference type="Gene3D" id="1.10.1040.10">
    <property type="entry name" value="N-(1-d-carboxylethyl)-l-norvaline Dehydrogenase, domain 2"/>
    <property type="match status" value="1"/>
</dbReference>
<dbReference type="EMBL" id="PSQG01000010">
    <property type="protein sequence ID" value="RCH43964.1"/>
    <property type="molecule type" value="Genomic_DNA"/>
</dbReference>
<dbReference type="Pfam" id="PF01232">
    <property type="entry name" value="Mannitol_dh"/>
    <property type="match status" value="1"/>
</dbReference>
<evidence type="ECO:0000256" key="1">
    <source>
        <dbReference type="ARBA" id="ARBA00023002"/>
    </source>
</evidence>
<name>A0A367G1S1_9FIRM</name>
<evidence type="ECO:0000313" key="6">
    <source>
        <dbReference type="Proteomes" id="UP000253208"/>
    </source>
</evidence>
<proteinExistence type="predicted"/>
<dbReference type="InterPro" id="IPR013328">
    <property type="entry name" value="6PGD_dom2"/>
</dbReference>
<evidence type="ECO:0000259" key="4">
    <source>
        <dbReference type="Pfam" id="PF08125"/>
    </source>
</evidence>
<comment type="catalytic activity">
    <reaction evidence="2">
        <text>D-mannitol 1-phosphate + NAD(+) = beta-D-fructose 6-phosphate + NADH + H(+)</text>
        <dbReference type="Rhea" id="RHEA:19661"/>
        <dbReference type="ChEBI" id="CHEBI:15378"/>
        <dbReference type="ChEBI" id="CHEBI:57540"/>
        <dbReference type="ChEBI" id="CHEBI:57634"/>
        <dbReference type="ChEBI" id="CHEBI:57945"/>
        <dbReference type="ChEBI" id="CHEBI:61381"/>
        <dbReference type="EC" id="1.1.1.17"/>
    </reaction>
</comment>
<dbReference type="PANTHER" id="PTHR43362:SF1">
    <property type="entry name" value="MANNITOL DEHYDROGENASE 2-RELATED"/>
    <property type="match status" value="1"/>
</dbReference>
<comment type="caution">
    <text evidence="5">The sequence shown here is derived from an EMBL/GenBank/DDBJ whole genome shotgun (WGS) entry which is preliminary data.</text>
</comment>
<evidence type="ECO:0000256" key="2">
    <source>
        <dbReference type="ARBA" id="ARBA00048615"/>
    </source>
</evidence>
<dbReference type="InterPro" id="IPR013131">
    <property type="entry name" value="Mannitol_DH_N"/>
</dbReference>
<organism evidence="5 6">
    <name type="scientific">Blautia obeum</name>
    <dbReference type="NCBI Taxonomy" id="40520"/>
    <lineage>
        <taxon>Bacteria</taxon>
        <taxon>Bacillati</taxon>
        <taxon>Bacillota</taxon>
        <taxon>Clostridia</taxon>
        <taxon>Lachnospirales</taxon>
        <taxon>Lachnospiraceae</taxon>
        <taxon>Blautia</taxon>
    </lineage>
</organism>
<dbReference type="PANTHER" id="PTHR43362">
    <property type="entry name" value="MANNITOL DEHYDROGENASE DSF1-RELATED"/>
    <property type="match status" value="1"/>
</dbReference>
<feature type="domain" description="Mannitol dehydrogenase N-terminal" evidence="3">
    <location>
        <begin position="40"/>
        <end position="308"/>
    </location>
</feature>
<dbReference type="AlphaFoldDB" id="A0A367G1S1"/>
<dbReference type="SUPFAM" id="SSF51735">
    <property type="entry name" value="NAD(P)-binding Rossmann-fold domains"/>
    <property type="match status" value="1"/>
</dbReference>
<dbReference type="InterPro" id="IPR008927">
    <property type="entry name" value="6-PGluconate_DH-like_C_sf"/>
</dbReference>
<dbReference type="GO" id="GO:0008926">
    <property type="term" value="F:mannitol-1-phosphate 5-dehydrogenase activity"/>
    <property type="evidence" value="ECO:0007669"/>
    <property type="project" value="UniProtKB-EC"/>
</dbReference>
<feature type="domain" description="Mannitol dehydrogenase C-terminal" evidence="4">
    <location>
        <begin position="324"/>
        <end position="516"/>
    </location>
</feature>
<dbReference type="SUPFAM" id="SSF48179">
    <property type="entry name" value="6-phosphogluconate dehydrogenase C-terminal domain-like"/>
    <property type="match status" value="1"/>
</dbReference>
<sequence length="538" mass="59709">MKLTREGIKEREAWEKAGINLPGYDVEAVTEKAKKEPGWVHFGIGNIFRVFIGGIADGLLEEGVLDRGITCVETFDYDVVDKIYAPYDNLGLNVILHGDGTREYKVLGALAEAVKAQSSDAGQWNRLKEIFAAKSLQLVSFTITEKGYALQKADGTWFPFVEADIKNGPDKATGAMAVLVAMLNERYKAGKYPIALVSMDNCSQNGAKLRESVLTMTEEWHKAGFVDDGFVDYVTDEKVVAFPWTMIDKITPRPSEQIAADLEKLGVEEMQPVITGKKTYIAPFVNAEKPQYLVIEDSFPNGRPALEKGFGVYMADRDTVNLSERMKVTVCLNPVHSATGPLGVVLGYDLFAHMLNTNEDMMKMARMVAYDEGLPVVADPGILSPQAFVDELFNDRFPNEYLGDTNLRLAVDVSQMVGIRFGETVKAYVKKFGDASRLTAIPLGIAGWLRYMLAVDDEGNKFELAPDPMNEEITEQLGDIVIGKPETFKDQLKPILSNERLFFTDLYKDGVGEKIEDMFREMIVGPGAVKATIHKYVK</sequence>
<dbReference type="Gene3D" id="3.40.50.720">
    <property type="entry name" value="NAD(P)-binding Rossmann-like Domain"/>
    <property type="match status" value="1"/>
</dbReference>
<reference evidence="5 6" key="1">
    <citation type="submission" date="2018-02" db="EMBL/GenBank/DDBJ databases">
        <title>Complete genome sequencing of Faecalibacterium prausnitzii strains isolated from the human gut.</title>
        <authorList>
            <person name="Fitzgerald B.C."/>
            <person name="Shkoporov A.N."/>
            <person name="Ross P.R."/>
            <person name="Hill C."/>
        </authorList>
    </citation>
    <scope>NUCLEOTIDE SEQUENCE [LARGE SCALE GENOMIC DNA]</scope>
    <source>
        <strain evidence="5 6">APC942/31-1</strain>
    </source>
</reference>
<keyword evidence="1" id="KW-0560">Oxidoreductase</keyword>
<dbReference type="InterPro" id="IPR013118">
    <property type="entry name" value="Mannitol_DH_C"/>
</dbReference>
<gene>
    <name evidence="5" type="ORF">C4886_08175</name>
</gene>
<dbReference type="InterPro" id="IPR050988">
    <property type="entry name" value="Mannitol_DH/Oxidoreductase"/>
</dbReference>
<dbReference type="RefSeq" id="WP_114002088.1">
    <property type="nucleotide sequence ID" value="NZ_PSQG01000010.1"/>
</dbReference>
<evidence type="ECO:0000259" key="3">
    <source>
        <dbReference type="Pfam" id="PF01232"/>
    </source>
</evidence>
<accession>A0A367G1S1</accession>
<dbReference type="Pfam" id="PF08125">
    <property type="entry name" value="Mannitol_dh_C"/>
    <property type="match status" value="1"/>
</dbReference>
<protein>
    <submittedName>
        <fullName evidence="5">Mannitol dehydrogenase family protein</fullName>
    </submittedName>
</protein>
<evidence type="ECO:0000313" key="5">
    <source>
        <dbReference type="EMBL" id="RCH43964.1"/>
    </source>
</evidence>
<dbReference type="Proteomes" id="UP000253208">
    <property type="component" value="Unassembled WGS sequence"/>
</dbReference>